<proteinExistence type="predicted"/>
<evidence type="ECO:0000313" key="3">
    <source>
        <dbReference type="Proteomes" id="UP001367676"/>
    </source>
</evidence>
<evidence type="ECO:0000313" key="2">
    <source>
        <dbReference type="EMBL" id="KAK7595251.1"/>
    </source>
</evidence>
<evidence type="ECO:0000256" key="1">
    <source>
        <dbReference type="SAM" id="MobiDB-lite"/>
    </source>
</evidence>
<reference evidence="2 3" key="1">
    <citation type="submission" date="2024-03" db="EMBL/GenBank/DDBJ databases">
        <title>Adaptation during the transition from Ophiocordyceps entomopathogen to insect associate is accompanied by gene loss and intensified selection.</title>
        <authorList>
            <person name="Ward C.M."/>
            <person name="Onetto C.A."/>
            <person name="Borneman A.R."/>
        </authorList>
    </citation>
    <scope>NUCLEOTIDE SEQUENCE [LARGE SCALE GENOMIC DNA]</scope>
    <source>
        <strain evidence="2">AWRI1</strain>
        <tissue evidence="2">Single Adult Female</tissue>
    </source>
</reference>
<dbReference type="Proteomes" id="UP001367676">
    <property type="component" value="Unassembled WGS sequence"/>
</dbReference>
<feature type="compositionally biased region" description="Basic and acidic residues" evidence="1">
    <location>
        <begin position="38"/>
        <end position="63"/>
    </location>
</feature>
<dbReference type="EMBL" id="JBBCAQ010000018">
    <property type="protein sequence ID" value="KAK7595251.1"/>
    <property type="molecule type" value="Genomic_DNA"/>
</dbReference>
<accession>A0AAN9TKN7</accession>
<gene>
    <name evidence="2" type="ORF">V9T40_013076</name>
</gene>
<dbReference type="AlphaFoldDB" id="A0AAN9TKN7"/>
<organism evidence="2 3">
    <name type="scientific">Parthenolecanium corni</name>
    <dbReference type="NCBI Taxonomy" id="536013"/>
    <lineage>
        <taxon>Eukaryota</taxon>
        <taxon>Metazoa</taxon>
        <taxon>Ecdysozoa</taxon>
        <taxon>Arthropoda</taxon>
        <taxon>Hexapoda</taxon>
        <taxon>Insecta</taxon>
        <taxon>Pterygota</taxon>
        <taxon>Neoptera</taxon>
        <taxon>Paraneoptera</taxon>
        <taxon>Hemiptera</taxon>
        <taxon>Sternorrhyncha</taxon>
        <taxon>Coccoidea</taxon>
        <taxon>Coccidae</taxon>
        <taxon>Parthenolecanium</taxon>
    </lineage>
</organism>
<feature type="region of interest" description="Disordered" evidence="1">
    <location>
        <begin position="38"/>
        <end position="77"/>
    </location>
</feature>
<protein>
    <submittedName>
        <fullName evidence="2">Uncharacterized protein</fullName>
    </submittedName>
</protein>
<keyword evidence="3" id="KW-1185">Reference proteome</keyword>
<sequence>MKKLVSSTGLGELSRRVASLRSGPVRSGGRDDFLFRRFDKRGEARRGEAKANAEENRGAESRVESSLQQRRTVGRRRGGISPLIAHHHHHHHHQQHIKAIRYACTYT</sequence>
<name>A0AAN9TKN7_9HEMI</name>
<comment type="caution">
    <text evidence="2">The sequence shown here is derived from an EMBL/GenBank/DDBJ whole genome shotgun (WGS) entry which is preliminary data.</text>
</comment>